<feature type="region of interest" description="Disordered" evidence="1">
    <location>
        <begin position="1"/>
        <end position="116"/>
    </location>
</feature>
<dbReference type="Proteomes" id="UP000306102">
    <property type="component" value="Unassembled WGS sequence"/>
</dbReference>
<feature type="region of interest" description="Disordered" evidence="1">
    <location>
        <begin position="454"/>
        <end position="485"/>
    </location>
</feature>
<sequence>MTRRCSHCANDGHNSRTCPSRGGGSGSVKLFGFRLTDGKKSANMGNLSAHDHSSSSAAAASPNPSSPSLDPIHDPLYVPDGYHSDDPAHAPSSSNGRAQRKNEKSQPSGVVSVQPLQVALPSIDTTERMTRSRLKAIQEAKASVAEARASPTRKRHREGLLVSRRGIRLSSDSDHDDDDDDDNDNDNDNDNLPIASRVTRLRTCRLVLPNAKGKPSAEAEPVAEAELVIETETMAEAEPIAEAEDVEEGHDIPPTESGQVPHAAEVIEIGMITEGVAAPNPIDPIYSDHSFVGGKDFVLETPREKSGARKPLEVEPLPMEAGSWNFCQSTKPSLVQQTIISSIPVAEGGEDVAATFDVGPPNLVQLAEVTANMATPGATATADTSDPVASATSEQLADLYPTHFPEVPANLGLSLDFYTGMDTTILPDLNVEDLHIDDYFSERQDDVGSFGLSLEISSPGHLPPSTHSNAAGQSSSGEVHHPQTFGCSTSLPPITQVSGDMRESTQPSAKVSFLSYWVSAEVTPILVRIQELHPRTFTAFNVPGPIVQTALLESFANFINDLAMKKVLTTSSKFVESVEANLDGFEKNGLDLSWMRARLQTVDGFFEHENNVAIITSLEEFIIDCEGALEQYRQNRDLFKEKDSALVAQLPRGVTLMDSLMKGLI</sequence>
<reference evidence="2 3" key="1">
    <citation type="journal article" date="2018" name="Proc. Natl. Acad. Sci. U.S.A.">
        <title>Draft genome sequence of Camellia sinensis var. sinensis provides insights into the evolution of the tea genome and tea quality.</title>
        <authorList>
            <person name="Wei C."/>
            <person name="Yang H."/>
            <person name="Wang S."/>
            <person name="Zhao J."/>
            <person name="Liu C."/>
            <person name="Gao L."/>
            <person name="Xia E."/>
            <person name="Lu Y."/>
            <person name="Tai Y."/>
            <person name="She G."/>
            <person name="Sun J."/>
            <person name="Cao H."/>
            <person name="Tong W."/>
            <person name="Gao Q."/>
            <person name="Li Y."/>
            <person name="Deng W."/>
            <person name="Jiang X."/>
            <person name="Wang W."/>
            <person name="Chen Q."/>
            <person name="Zhang S."/>
            <person name="Li H."/>
            <person name="Wu J."/>
            <person name="Wang P."/>
            <person name="Li P."/>
            <person name="Shi C."/>
            <person name="Zheng F."/>
            <person name="Jian J."/>
            <person name="Huang B."/>
            <person name="Shan D."/>
            <person name="Shi M."/>
            <person name="Fang C."/>
            <person name="Yue Y."/>
            <person name="Li F."/>
            <person name="Li D."/>
            <person name="Wei S."/>
            <person name="Han B."/>
            <person name="Jiang C."/>
            <person name="Yin Y."/>
            <person name="Xia T."/>
            <person name="Zhang Z."/>
            <person name="Bennetzen J.L."/>
            <person name="Zhao S."/>
            <person name="Wan X."/>
        </authorList>
    </citation>
    <scope>NUCLEOTIDE SEQUENCE [LARGE SCALE GENOMIC DNA]</scope>
    <source>
        <strain evidence="3">cv. Shuchazao</strain>
        <tissue evidence="2">Leaf</tissue>
    </source>
</reference>
<evidence type="ECO:0000313" key="2">
    <source>
        <dbReference type="EMBL" id="THG05893.1"/>
    </source>
</evidence>
<evidence type="ECO:0000256" key="1">
    <source>
        <dbReference type="SAM" id="MobiDB-lite"/>
    </source>
</evidence>
<feature type="region of interest" description="Disordered" evidence="1">
    <location>
        <begin position="141"/>
        <end position="194"/>
    </location>
</feature>
<gene>
    <name evidence="2" type="ORF">TEA_023518</name>
</gene>
<keyword evidence="3" id="KW-1185">Reference proteome</keyword>
<organism evidence="2 3">
    <name type="scientific">Camellia sinensis var. sinensis</name>
    <name type="common">China tea</name>
    <dbReference type="NCBI Taxonomy" id="542762"/>
    <lineage>
        <taxon>Eukaryota</taxon>
        <taxon>Viridiplantae</taxon>
        <taxon>Streptophyta</taxon>
        <taxon>Embryophyta</taxon>
        <taxon>Tracheophyta</taxon>
        <taxon>Spermatophyta</taxon>
        <taxon>Magnoliopsida</taxon>
        <taxon>eudicotyledons</taxon>
        <taxon>Gunneridae</taxon>
        <taxon>Pentapetalae</taxon>
        <taxon>asterids</taxon>
        <taxon>Ericales</taxon>
        <taxon>Theaceae</taxon>
        <taxon>Camellia</taxon>
    </lineage>
</organism>
<proteinExistence type="predicted"/>
<dbReference type="EMBL" id="SDRB02010545">
    <property type="protein sequence ID" value="THG05893.1"/>
    <property type="molecule type" value="Genomic_DNA"/>
</dbReference>
<accession>A0A4S4DRW8</accession>
<dbReference type="AlphaFoldDB" id="A0A4S4DRW8"/>
<feature type="compositionally biased region" description="Low complexity" evidence="1">
    <location>
        <begin position="54"/>
        <end position="70"/>
    </location>
</feature>
<feature type="compositionally biased region" description="Polar residues" evidence="1">
    <location>
        <begin position="465"/>
        <end position="477"/>
    </location>
</feature>
<feature type="compositionally biased region" description="Acidic residues" evidence="1">
    <location>
        <begin position="174"/>
        <end position="189"/>
    </location>
</feature>
<feature type="compositionally biased region" description="Polar residues" evidence="1">
    <location>
        <begin position="105"/>
        <end position="115"/>
    </location>
</feature>
<comment type="caution">
    <text evidence="2">The sequence shown here is derived from an EMBL/GenBank/DDBJ whole genome shotgun (WGS) entry which is preliminary data.</text>
</comment>
<protein>
    <submittedName>
        <fullName evidence="2">Uncharacterized protein</fullName>
    </submittedName>
</protein>
<dbReference type="STRING" id="542762.A0A4S4DRW8"/>
<name>A0A4S4DRW8_CAMSN</name>
<evidence type="ECO:0000313" key="3">
    <source>
        <dbReference type="Proteomes" id="UP000306102"/>
    </source>
</evidence>